<dbReference type="InterPro" id="IPR021874">
    <property type="entry name" value="Phage_Mu_Gp27"/>
</dbReference>
<accession>A0ABW6CKQ4</accession>
<dbReference type="Proteomes" id="UP001598130">
    <property type="component" value="Unassembled WGS sequence"/>
</dbReference>
<organism evidence="1 2">
    <name type="scientific">Phenylobacterium ferrooxidans</name>
    <dbReference type="NCBI Taxonomy" id="2982689"/>
    <lineage>
        <taxon>Bacteria</taxon>
        <taxon>Pseudomonadati</taxon>
        <taxon>Pseudomonadota</taxon>
        <taxon>Alphaproteobacteria</taxon>
        <taxon>Caulobacterales</taxon>
        <taxon>Caulobacteraceae</taxon>
        <taxon>Phenylobacterium</taxon>
    </lineage>
</organism>
<reference evidence="1 2" key="1">
    <citation type="submission" date="2022-09" db="EMBL/GenBank/DDBJ databases">
        <title>New species of Phenylobacterium.</title>
        <authorList>
            <person name="Mieszkin S."/>
        </authorList>
    </citation>
    <scope>NUCLEOTIDE SEQUENCE [LARGE SCALE GENOMIC DNA]</scope>
    <source>
        <strain evidence="1 2">HK31-G</strain>
    </source>
</reference>
<evidence type="ECO:0000313" key="1">
    <source>
        <dbReference type="EMBL" id="MFD3263344.1"/>
    </source>
</evidence>
<protein>
    <submittedName>
        <fullName evidence="1">DUF3486 family protein</fullName>
    </submittedName>
</protein>
<gene>
    <name evidence="1" type="ORF">OCL97_05095</name>
</gene>
<dbReference type="Pfam" id="PF11985">
    <property type="entry name" value="Phage_Mu_Gp27"/>
    <property type="match status" value="1"/>
</dbReference>
<evidence type="ECO:0000313" key="2">
    <source>
        <dbReference type="Proteomes" id="UP001598130"/>
    </source>
</evidence>
<comment type="caution">
    <text evidence="1">The sequence shown here is derived from an EMBL/GenBank/DDBJ whole genome shotgun (WGS) entry which is preliminary data.</text>
</comment>
<dbReference type="EMBL" id="JAOTJD010000006">
    <property type="protein sequence ID" value="MFD3263344.1"/>
    <property type="molecule type" value="Genomic_DNA"/>
</dbReference>
<name>A0ABW6CKQ4_9CAUL</name>
<keyword evidence="2" id="KW-1185">Reference proteome</keyword>
<sequence>MAPRSSIERLPEGARKALEAWLVEFNAGRLQLDEVMTRLEGLLEFNGATAGAPSRSAVHRYGQKFARISERIKRSQAFADAFAAEVGPQVSDGKGLQVLIQAFQSLAFDMIGKLEDEDSFDPKSLMQFAASLKDVSSALKTDADRSLKIEQEALKKAAAEVGRLGKKLGWTAETARQVRAEILGVKLDGG</sequence>
<proteinExistence type="predicted"/>
<dbReference type="RefSeq" id="WP_377368177.1">
    <property type="nucleotide sequence ID" value="NZ_JAOTJD010000006.1"/>
</dbReference>